<dbReference type="EMBL" id="CM031814">
    <property type="protein sequence ID" value="KAG6650507.1"/>
    <property type="molecule type" value="Genomic_DNA"/>
</dbReference>
<dbReference type="Proteomes" id="UP000811609">
    <property type="component" value="Chromosome 6"/>
</dbReference>
<evidence type="ECO:0000313" key="2">
    <source>
        <dbReference type="EMBL" id="KAG6650507.1"/>
    </source>
</evidence>
<evidence type="ECO:0000313" key="3">
    <source>
        <dbReference type="Proteomes" id="UP000811609"/>
    </source>
</evidence>
<accession>A0A8T1Q7V8</accession>
<proteinExistence type="inferred from homology"/>
<sequence>MPRRPIRHCRSLKPWPLTFSSFVRSVAQLASSYMAKRQMHNFKIHRESPRKSAVCKFTRVQFIPVKGVVQAEFAFFDPKLNDFHGVKTLLQTYLDTKQWDLSGFVDLILGQTTVGTVVKIEGDEDDGVFALVTVLNLQRYKDHKFIMDLKDFLLKAYQENDVVDKLRSIVGEQAQNVGILVSQHVVNLLCHLPCLSLVTAFFPNVLQLSLWSFSFPLLTRQPATHELRNYQFVGLVMAVEADKISIFRQELKSLIDES</sequence>
<gene>
    <name evidence="2" type="ORF">CIPAW_06G048200</name>
</gene>
<name>A0A8T1Q7V8_CARIL</name>
<protein>
    <recommendedName>
        <fullName evidence="4">Protein BCCIP homolog</fullName>
    </recommendedName>
</protein>
<organism evidence="2 3">
    <name type="scientific">Carya illinoinensis</name>
    <name type="common">Pecan</name>
    <dbReference type="NCBI Taxonomy" id="32201"/>
    <lineage>
        <taxon>Eukaryota</taxon>
        <taxon>Viridiplantae</taxon>
        <taxon>Streptophyta</taxon>
        <taxon>Embryophyta</taxon>
        <taxon>Tracheophyta</taxon>
        <taxon>Spermatophyta</taxon>
        <taxon>Magnoliopsida</taxon>
        <taxon>eudicotyledons</taxon>
        <taxon>Gunneridae</taxon>
        <taxon>Pentapetalae</taxon>
        <taxon>rosids</taxon>
        <taxon>fabids</taxon>
        <taxon>Fagales</taxon>
        <taxon>Juglandaceae</taxon>
        <taxon>Carya</taxon>
    </lineage>
</organism>
<keyword evidence="3" id="KW-1185">Reference proteome</keyword>
<evidence type="ECO:0000256" key="1">
    <source>
        <dbReference type="ARBA" id="ARBA00006781"/>
    </source>
</evidence>
<dbReference type="PANTHER" id="PTHR13261">
    <property type="entry name" value="BRCA2 AND CDKN1A INTERACTING PROTEIN"/>
    <property type="match status" value="1"/>
</dbReference>
<reference evidence="2" key="1">
    <citation type="submission" date="2020-12" db="EMBL/GenBank/DDBJ databases">
        <title>WGS assembly of Carya illinoinensis cv. Pawnee.</title>
        <authorList>
            <person name="Platts A."/>
            <person name="Shu S."/>
            <person name="Wright S."/>
            <person name="Barry K."/>
            <person name="Edger P."/>
            <person name="Pires J.C."/>
            <person name="Schmutz J."/>
        </authorList>
    </citation>
    <scope>NUCLEOTIDE SEQUENCE</scope>
    <source>
        <tissue evidence="2">Leaf</tissue>
    </source>
</reference>
<dbReference type="AlphaFoldDB" id="A0A8T1Q7V8"/>
<comment type="similarity">
    <text evidence="1">Belongs to the BCP1 family.</text>
</comment>
<evidence type="ECO:0008006" key="4">
    <source>
        <dbReference type="Google" id="ProtNLM"/>
    </source>
</evidence>
<dbReference type="Pfam" id="PF13862">
    <property type="entry name" value="BCCIP"/>
    <property type="match status" value="1"/>
</dbReference>
<comment type="caution">
    <text evidence="2">The sequence shown here is derived from an EMBL/GenBank/DDBJ whole genome shotgun (WGS) entry which is preliminary data.</text>
</comment>
<dbReference type="GO" id="GO:0005634">
    <property type="term" value="C:nucleus"/>
    <property type="evidence" value="ECO:0007669"/>
    <property type="project" value="TreeGrafter"/>
</dbReference>
<dbReference type="PANTHER" id="PTHR13261:SF0">
    <property type="entry name" value="BRCA2 AND CDKN1A-INTERACTING PROTEIN"/>
    <property type="match status" value="1"/>
</dbReference>
<dbReference type="InterPro" id="IPR025602">
    <property type="entry name" value="BCP1_family"/>
</dbReference>